<dbReference type="RefSeq" id="WP_122144838.1">
    <property type="nucleotide sequence ID" value="NZ_CP120353.1"/>
</dbReference>
<evidence type="ECO:0000313" key="4">
    <source>
        <dbReference type="Proteomes" id="UP001221009"/>
    </source>
</evidence>
<dbReference type="PANTHER" id="PTHR11138:SF5">
    <property type="entry name" value="METHIONYL-TRNA FORMYLTRANSFERASE, MITOCHONDRIAL"/>
    <property type="match status" value="1"/>
</dbReference>
<dbReference type="AlphaFoldDB" id="A0AAX3QTJ7"/>
<sequence length="278" mass="31661">MDNKLRIAFFGEDSFSTVILNSLIKAGHEICLVVTPYYDNVVYKRLELICNRNGIRFYRTKKINSDQTASVLKEANPQLCVISHFERLIKKQLLDIPPMGFINLHPSLLPEYRGMAPQHWPIINGESKTGVTVHYVDEGTDTGDIILQEEIELLPTDYVYDLQKKWLKIYEYIMVEAIDKILSGAPTIKQSHLKGLYYGKLKIEDCQIDLSRTTNEVMRLIQGVSRPYYGARLNNHIIWNAHIASPSEIVLEFINKYEQGGVLLTSDGAIVIDTVSEG</sequence>
<evidence type="ECO:0000256" key="1">
    <source>
        <dbReference type="ARBA" id="ARBA00012261"/>
    </source>
</evidence>
<dbReference type="GO" id="GO:0004479">
    <property type="term" value="F:methionyl-tRNA formyltransferase activity"/>
    <property type="evidence" value="ECO:0007669"/>
    <property type="project" value="UniProtKB-EC"/>
</dbReference>
<feature type="domain" description="Formyl transferase N-terminal" evidence="2">
    <location>
        <begin position="6"/>
        <end position="178"/>
    </location>
</feature>
<dbReference type="Proteomes" id="UP001221009">
    <property type="component" value="Chromosome"/>
</dbReference>
<protein>
    <recommendedName>
        <fullName evidence="1">methionyl-tRNA formyltransferase</fullName>
        <ecNumber evidence="1">2.1.2.9</ecNumber>
    </recommendedName>
</protein>
<name>A0AAX3QTJ7_PARDI</name>
<reference evidence="3" key="1">
    <citation type="submission" date="2023-03" db="EMBL/GenBank/DDBJ databases">
        <title>Parabacteroides distasonis, a bacteria resistant against UC.</title>
        <authorList>
            <person name="Dai W."/>
        </authorList>
    </citation>
    <scope>NUCLEOTIDE SEQUENCE</scope>
    <source>
        <strain evidence="3">F1-28</strain>
    </source>
</reference>
<dbReference type="EMBL" id="CP120353">
    <property type="protein sequence ID" value="WET66337.1"/>
    <property type="molecule type" value="Genomic_DNA"/>
</dbReference>
<dbReference type="CDD" id="cd08646">
    <property type="entry name" value="FMT_core_Met-tRNA-FMT_N"/>
    <property type="match status" value="1"/>
</dbReference>
<dbReference type="InterPro" id="IPR036477">
    <property type="entry name" value="Formyl_transf_N_sf"/>
</dbReference>
<dbReference type="InterPro" id="IPR002376">
    <property type="entry name" value="Formyl_transf_N"/>
</dbReference>
<dbReference type="GO" id="GO:0005829">
    <property type="term" value="C:cytosol"/>
    <property type="evidence" value="ECO:0007669"/>
    <property type="project" value="TreeGrafter"/>
</dbReference>
<dbReference type="EC" id="2.1.2.9" evidence="1"/>
<accession>A0AAX3QTJ7</accession>
<gene>
    <name evidence="3" type="ORF">P2T59_10200</name>
</gene>
<dbReference type="PANTHER" id="PTHR11138">
    <property type="entry name" value="METHIONYL-TRNA FORMYLTRANSFERASE"/>
    <property type="match status" value="1"/>
</dbReference>
<dbReference type="Gene3D" id="3.40.50.12230">
    <property type="match status" value="1"/>
</dbReference>
<dbReference type="InterPro" id="IPR041711">
    <property type="entry name" value="Met-tRNA-FMT_N"/>
</dbReference>
<evidence type="ECO:0000259" key="2">
    <source>
        <dbReference type="Pfam" id="PF00551"/>
    </source>
</evidence>
<evidence type="ECO:0000313" key="3">
    <source>
        <dbReference type="EMBL" id="WET66337.1"/>
    </source>
</evidence>
<dbReference type="Pfam" id="PF00551">
    <property type="entry name" value="Formyl_trans_N"/>
    <property type="match status" value="1"/>
</dbReference>
<organism evidence="3 4">
    <name type="scientific">Parabacteroides distasonis</name>
    <dbReference type="NCBI Taxonomy" id="823"/>
    <lineage>
        <taxon>Bacteria</taxon>
        <taxon>Pseudomonadati</taxon>
        <taxon>Bacteroidota</taxon>
        <taxon>Bacteroidia</taxon>
        <taxon>Bacteroidales</taxon>
        <taxon>Tannerellaceae</taxon>
        <taxon>Parabacteroides</taxon>
    </lineage>
</organism>
<dbReference type="SUPFAM" id="SSF53328">
    <property type="entry name" value="Formyltransferase"/>
    <property type="match status" value="1"/>
</dbReference>
<proteinExistence type="predicted"/>